<dbReference type="EMBL" id="CADCVU010000127">
    <property type="protein sequence ID" value="CAA9505049.1"/>
    <property type="molecule type" value="Genomic_DNA"/>
</dbReference>
<feature type="compositionally biased region" description="Basic residues" evidence="1">
    <location>
        <begin position="89"/>
        <end position="99"/>
    </location>
</feature>
<feature type="compositionally biased region" description="Basic residues" evidence="1">
    <location>
        <begin position="66"/>
        <end position="78"/>
    </location>
</feature>
<feature type="compositionally biased region" description="Gly residues" evidence="1">
    <location>
        <begin position="33"/>
        <end position="42"/>
    </location>
</feature>
<feature type="non-terminal residue" evidence="2">
    <location>
        <position position="1"/>
    </location>
</feature>
<dbReference type="AlphaFoldDB" id="A0A6J4STJ3"/>
<feature type="compositionally biased region" description="Basic and acidic residues" evidence="1">
    <location>
        <begin position="79"/>
        <end position="88"/>
    </location>
</feature>
<proteinExistence type="predicted"/>
<feature type="compositionally biased region" description="Basic residues" evidence="1">
    <location>
        <begin position="342"/>
        <end position="353"/>
    </location>
</feature>
<feature type="compositionally biased region" description="Basic and acidic residues" evidence="1">
    <location>
        <begin position="393"/>
        <end position="415"/>
    </location>
</feature>
<feature type="compositionally biased region" description="Basic residues" evidence="1">
    <location>
        <begin position="374"/>
        <end position="392"/>
    </location>
</feature>
<dbReference type="EC" id="1.6.1.2" evidence="2"/>
<feature type="compositionally biased region" description="Basic residues" evidence="1">
    <location>
        <begin position="184"/>
        <end position="194"/>
    </location>
</feature>
<feature type="compositionally biased region" description="Basic and acidic residues" evidence="1">
    <location>
        <begin position="432"/>
        <end position="451"/>
    </location>
</feature>
<evidence type="ECO:0000256" key="1">
    <source>
        <dbReference type="SAM" id="MobiDB-lite"/>
    </source>
</evidence>
<feature type="compositionally biased region" description="Basic residues" evidence="1">
    <location>
        <begin position="273"/>
        <end position="298"/>
    </location>
</feature>
<accession>A0A6J4STJ3</accession>
<name>A0A6J4STJ3_9ACTN</name>
<reference evidence="2" key="1">
    <citation type="submission" date="2020-02" db="EMBL/GenBank/DDBJ databases">
        <authorList>
            <person name="Meier V. D."/>
        </authorList>
    </citation>
    <scope>NUCLEOTIDE SEQUENCE</scope>
    <source>
        <strain evidence="2">AVDCRST_MAG45</strain>
    </source>
</reference>
<keyword evidence="2" id="KW-0560">Oxidoreductase</keyword>
<feature type="non-terminal residue" evidence="2">
    <location>
        <position position="469"/>
    </location>
</feature>
<feature type="region of interest" description="Disordered" evidence="1">
    <location>
        <begin position="149"/>
        <end position="469"/>
    </location>
</feature>
<feature type="region of interest" description="Disordered" evidence="1">
    <location>
        <begin position="23"/>
        <end position="99"/>
    </location>
</feature>
<gene>
    <name evidence="2" type="ORF">AVDCRST_MAG45-1548</name>
</gene>
<feature type="compositionally biased region" description="Basic residues" evidence="1">
    <location>
        <begin position="166"/>
        <end position="176"/>
    </location>
</feature>
<feature type="compositionally biased region" description="Basic and acidic residues" evidence="1">
    <location>
        <begin position="249"/>
        <end position="261"/>
    </location>
</feature>
<feature type="compositionally biased region" description="Basic residues" evidence="1">
    <location>
        <begin position="45"/>
        <end position="58"/>
    </location>
</feature>
<organism evidence="2">
    <name type="scientific">uncultured Solirubrobacterales bacterium</name>
    <dbReference type="NCBI Taxonomy" id="768556"/>
    <lineage>
        <taxon>Bacteria</taxon>
        <taxon>Bacillati</taxon>
        <taxon>Actinomycetota</taxon>
        <taxon>Thermoleophilia</taxon>
        <taxon>Solirubrobacterales</taxon>
        <taxon>environmental samples</taxon>
    </lineage>
</organism>
<evidence type="ECO:0000313" key="2">
    <source>
        <dbReference type="EMBL" id="CAA9505049.1"/>
    </source>
</evidence>
<sequence length="469" mass="53068">GTEHRNHSRLPLRGRAVHLRHPPAALASDRPGGQSGRGGGDVRGLCRHLLRVPGRRPHAGADRDRRRPRLGGRRRDRRARADDLDAPVRRRLQRRGRRGRGADRLLGVLRARAGRRRREHRDPPVHLLLDPHRGVELRGQHHRLCQARGDRTRRVGDLPGSEARQRRAVRPGPRAHGHGDLRRARAAGAHRRTARALAAARRAARDPHRRRGHADRDLAAQRLYRTGRGGLGHGPRQHRPDHRRCARGRLGDHPHLPDVGRPRPPAVEDPLRRGGRRRYRPGRRRRRGEARHLRRSRGCRGDAGLRGRFGHLRPGIRARGRAGAGRDGRPHAHARGSGQGHQVRHPSRGRAHAGAHERAPGRGGGPGRQDVRPRGHQRPVRRDRRRGHRRGERRGQPDRPRGRRLTDRRHADPQRRPGQARGDRQAQPQSGLRRDRQPALLRRGQDDDAVLRRQAGSRGRDPVGQEPGL</sequence>
<protein>
    <submittedName>
        <fullName evidence="2">NAD(P) transhydrogenase subunit beta</fullName>
        <ecNumber evidence="2">1.6.1.2</ecNumber>
    </submittedName>
</protein>
<feature type="compositionally biased region" description="Basic residues" evidence="1">
    <location>
        <begin position="308"/>
        <end position="320"/>
    </location>
</feature>
<dbReference type="GO" id="GO:0016491">
    <property type="term" value="F:oxidoreductase activity"/>
    <property type="evidence" value="ECO:0007669"/>
    <property type="project" value="UniProtKB-KW"/>
</dbReference>
<feature type="compositionally biased region" description="Basic residues" evidence="1">
    <location>
        <begin position="235"/>
        <end position="247"/>
    </location>
</feature>